<reference evidence="1" key="2">
    <citation type="submission" date="2021-01" db="EMBL/GenBank/DDBJ databases">
        <authorList>
            <person name="Schikora-Tamarit M.A."/>
        </authorList>
    </citation>
    <scope>NUCLEOTIDE SEQUENCE</scope>
    <source>
        <strain evidence="1">CBS6075</strain>
    </source>
</reference>
<proteinExistence type="predicted"/>
<dbReference type="EMBL" id="JAEUBE010000295">
    <property type="protein sequence ID" value="KAH3666272.1"/>
    <property type="molecule type" value="Genomic_DNA"/>
</dbReference>
<dbReference type="Proteomes" id="UP000769157">
    <property type="component" value="Unassembled WGS sequence"/>
</dbReference>
<name>A0A9P8P6N1_9ASCO</name>
<protein>
    <submittedName>
        <fullName evidence="1">Uncharacterized protein</fullName>
    </submittedName>
</protein>
<evidence type="ECO:0000313" key="1">
    <source>
        <dbReference type="EMBL" id="KAH3666272.1"/>
    </source>
</evidence>
<dbReference type="AlphaFoldDB" id="A0A9P8P6N1"/>
<organism evidence="1 2">
    <name type="scientific">Ogataea philodendri</name>
    <dbReference type="NCBI Taxonomy" id="1378263"/>
    <lineage>
        <taxon>Eukaryota</taxon>
        <taxon>Fungi</taxon>
        <taxon>Dikarya</taxon>
        <taxon>Ascomycota</taxon>
        <taxon>Saccharomycotina</taxon>
        <taxon>Pichiomycetes</taxon>
        <taxon>Pichiales</taxon>
        <taxon>Pichiaceae</taxon>
        <taxon>Ogataea</taxon>
    </lineage>
</organism>
<accession>A0A9P8P6N1</accession>
<comment type="caution">
    <text evidence="1">The sequence shown here is derived from an EMBL/GenBank/DDBJ whole genome shotgun (WGS) entry which is preliminary data.</text>
</comment>
<evidence type="ECO:0000313" key="2">
    <source>
        <dbReference type="Proteomes" id="UP000769157"/>
    </source>
</evidence>
<dbReference type="RefSeq" id="XP_046061476.1">
    <property type="nucleotide sequence ID" value="XM_046205542.1"/>
</dbReference>
<dbReference type="GeneID" id="70236426"/>
<keyword evidence="2" id="KW-1185">Reference proteome</keyword>
<reference evidence="1" key="1">
    <citation type="journal article" date="2021" name="Open Biol.">
        <title>Shared evolutionary footprints suggest mitochondrial oxidative damage underlies multiple complex I losses in fungi.</title>
        <authorList>
            <person name="Schikora-Tamarit M.A."/>
            <person name="Marcet-Houben M."/>
            <person name="Nosek J."/>
            <person name="Gabaldon T."/>
        </authorList>
    </citation>
    <scope>NUCLEOTIDE SEQUENCE</scope>
    <source>
        <strain evidence="1">CBS6075</strain>
    </source>
</reference>
<sequence>MVKGPPLRQDTTSTSCHSVDVQLWRLDRDTCSGGLEHVIKLTVSKSRNVGRSTTHVESNQWNLVFWVVAGLGITNNTSSWTRENGTKTRKCRGINQTSIRLHELALHSGVLTMSRTEKTIFQARLETSEVLLDLRCQVSICHRGVCPWEQLDHWDQLVRQRDMRESDLFGNLTN</sequence>
<gene>
    <name evidence="1" type="ORF">OGAPHI_004461</name>
</gene>